<organism evidence="7 8">
    <name type="scientific">Prosthecobacter algae</name>
    <dbReference type="NCBI Taxonomy" id="1144682"/>
    <lineage>
        <taxon>Bacteria</taxon>
        <taxon>Pseudomonadati</taxon>
        <taxon>Verrucomicrobiota</taxon>
        <taxon>Verrucomicrobiia</taxon>
        <taxon>Verrucomicrobiales</taxon>
        <taxon>Verrucomicrobiaceae</taxon>
        <taxon>Prosthecobacter</taxon>
    </lineage>
</organism>
<dbReference type="PROSITE" id="PS00523">
    <property type="entry name" value="SULFATASE_1"/>
    <property type="match status" value="1"/>
</dbReference>
<evidence type="ECO:0000256" key="5">
    <source>
        <dbReference type="SAM" id="SignalP"/>
    </source>
</evidence>
<evidence type="ECO:0000256" key="2">
    <source>
        <dbReference type="ARBA" id="ARBA00022723"/>
    </source>
</evidence>
<accession>A0ABP9PIN8</accession>
<dbReference type="InterPro" id="IPR000917">
    <property type="entry name" value="Sulfatase_N"/>
</dbReference>
<protein>
    <submittedName>
        <fullName evidence="7">Arylsulfatase</fullName>
    </submittedName>
</protein>
<dbReference type="Pfam" id="PF00884">
    <property type="entry name" value="Sulfatase"/>
    <property type="match status" value="1"/>
</dbReference>
<dbReference type="CDD" id="cd16146">
    <property type="entry name" value="ARS_like"/>
    <property type="match status" value="1"/>
</dbReference>
<name>A0ABP9PIN8_9BACT</name>
<evidence type="ECO:0000259" key="6">
    <source>
        <dbReference type="Pfam" id="PF00884"/>
    </source>
</evidence>
<dbReference type="Proteomes" id="UP001499852">
    <property type="component" value="Unassembled WGS sequence"/>
</dbReference>
<comment type="caution">
    <text evidence="7">The sequence shown here is derived from an EMBL/GenBank/DDBJ whole genome shotgun (WGS) entry which is preliminary data.</text>
</comment>
<feature type="domain" description="Sulfatase N-terminal" evidence="6">
    <location>
        <begin position="25"/>
        <end position="336"/>
    </location>
</feature>
<evidence type="ECO:0000313" key="7">
    <source>
        <dbReference type="EMBL" id="GAA5147168.1"/>
    </source>
</evidence>
<dbReference type="RefSeq" id="WP_345738319.1">
    <property type="nucleotide sequence ID" value="NZ_BAABIA010000009.1"/>
</dbReference>
<dbReference type="SUPFAM" id="SSF53649">
    <property type="entry name" value="Alkaline phosphatase-like"/>
    <property type="match status" value="1"/>
</dbReference>
<evidence type="ECO:0000313" key="8">
    <source>
        <dbReference type="Proteomes" id="UP001499852"/>
    </source>
</evidence>
<dbReference type="Gene3D" id="3.40.720.10">
    <property type="entry name" value="Alkaline Phosphatase, subunit A"/>
    <property type="match status" value="1"/>
</dbReference>
<dbReference type="InterPro" id="IPR017850">
    <property type="entry name" value="Alkaline_phosphatase_core_sf"/>
</dbReference>
<keyword evidence="5" id="KW-0732">Signal</keyword>
<dbReference type="InterPro" id="IPR050738">
    <property type="entry name" value="Sulfatase"/>
</dbReference>
<evidence type="ECO:0000256" key="1">
    <source>
        <dbReference type="ARBA" id="ARBA00008779"/>
    </source>
</evidence>
<comment type="similarity">
    <text evidence="1">Belongs to the sulfatase family.</text>
</comment>
<sequence length="509" mass="56396">MIRCIFLCLLSLTGAALADLAGTRPNIVFILTDDQGYGDLSAHGNPILKTPHLDKLRSESVRFSDFVVSPTCAPTRSAILTGRHEFRNGITHTILERERLDPKATTIAQVLKTAGYTTGIFGKWHLGDEPEYRPRARGFDEQFIHGGGGIGQSYPGSCGDAPGNKYFDPAILHNDKFVKTKGYCTDVFFSQATQWIESVKGGTPFYCHIATNAPHGPYIARPEDKALYEGKVPDDDVANFFGMIHNIDENVGRLIAKLDEWGIAQNTLVVFINDNGGTAGVKVYNADMRGSKGSPWFGGTRAMSFWRWPGKLAPTDCAALTAHVDVFRTWAGLAGATLTSSAETQAEGRNLLPLLQNPKADWQERILFSHVGRWQKGTDYQAAKTRNASIRTPQYQLVSETPRPQRAKAKAETPIGGWQLFDLKADPSQTRNIAAEKPEVVQAMLTSYDQWWDSLKGQIDLNETAKGPKLNPFAEEYWKQFGGAPTEEDLARMNPEKAWTFEVQRAKKK</sequence>
<gene>
    <name evidence="7" type="ORF">GCM10023213_41420</name>
</gene>
<dbReference type="PANTHER" id="PTHR42693:SF53">
    <property type="entry name" value="ENDO-4-O-SULFATASE"/>
    <property type="match status" value="1"/>
</dbReference>
<feature type="signal peptide" evidence="5">
    <location>
        <begin position="1"/>
        <end position="18"/>
    </location>
</feature>
<feature type="chain" id="PRO_5045867045" evidence="5">
    <location>
        <begin position="19"/>
        <end position="509"/>
    </location>
</feature>
<dbReference type="InterPro" id="IPR024607">
    <property type="entry name" value="Sulfatase_CS"/>
</dbReference>
<keyword evidence="3" id="KW-0378">Hydrolase</keyword>
<evidence type="ECO:0000256" key="3">
    <source>
        <dbReference type="ARBA" id="ARBA00022801"/>
    </source>
</evidence>
<proteinExistence type="inferred from homology"/>
<reference evidence="8" key="1">
    <citation type="journal article" date="2019" name="Int. J. Syst. Evol. Microbiol.">
        <title>The Global Catalogue of Microorganisms (GCM) 10K type strain sequencing project: providing services to taxonomists for standard genome sequencing and annotation.</title>
        <authorList>
            <consortium name="The Broad Institute Genomics Platform"/>
            <consortium name="The Broad Institute Genome Sequencing Center for Infectious Disease"/>
            <person name="Wu L."/>
            <person name="Ma J."/>
        </authorList>
    </citation>
    <scope>NUCLEOTIDE SEQUENCE [LARGE SCALE GENOMIC DNA]</scope>
    <source>
        <strain evidence="8">JCM 18053</strain>
    </source>
</reference>
<evidence type="ECO:0000256" key="4">
    <source>
        <dbReference type="ARBA" id="ARBA00022837"/>
    </source>
</evidence>
<keyword evidence="4" id="KW-0106">Calcium</keyword>
<keyword evidence="8" id="KW-1185">Reference proteome</keyword>
<dbReference type="Gene3D" id="3.30.1120.10">
    <property type="match status" value="1"/>
</dbReference>
<dbReference type="EMBL" id="BAABIA010000009">
    <property type="protein sequence ID" value="GAA5147168.1"/>
    <property type="molecule type" value="Genomic_DNA"/>
</dbReference>
<dbReference type="PANTHER" id="PTHR42693">
    <property type="entry name" value="ARYLSULFATASE FAMILY MEMBER"/>
    <property type="match status" value="1"/>
</dbReference>
<keyword evidence="2" id="KW-0479">Metal-binding</keyword>